<keyword evidence="6" id="KW-0862">Zinc</keyword>
<dbReference type="GO" id="GO:0008270">
    <property type="term" value="F:zinc ion binding"/>
    <property type="evidence" value="ECO:0007669"/>
    <property type="project" value="UniProtKB-KW"/>
</dbReference>
<dbReference type="PROSITE" id="PS51873">
    <property type="entry name" value="TRIAD"/>
    <property type="match status" value="1"/>
</dbReference>
<dbReference type="PANTHER" id="PTHR11685">
    <property type="entry name" value="RBR FAMILY RING FINGER AND IBR DOMAIN-CONTAINING"/>
    <property type="match status" value="1"/>
</dbReference>
<dbReference type="InterPro" id="IPR031127">
    <property type="entry name" value="E3_UB_ligase_RBR"/>
</dbReference>
<dbReference type="GO" id="GO:0016567">
    <property type="term" value="P:protein ubiquitination"/>
    <property type="evidence" value="ECO:0007669"/>
    <property type="project" value="InterPro"/>
</dbReference>
<evidence type="ECO:0000259" key="7">
    <source>
        <dbReference type="PROSITE" id="PS51873"/>
    </source>
</evidence>
<reference evidence="8" key="1">
    <citation type="journal article" date="2020" name="Sci. Rep.">
        <title>A novel Asfarvirus-like virus identified as a potential cause of mass mortality of abalone.</title>
        <authorList>
            <person name="Matsuyama T."/>
            <person name="Takano T."/>
            <person name="Nishiki I."/>
            <person name="Fujiwara A."/>
            <person name="Kiryu I."/>
            <person name="Inada M."/>
            <person name="Sakai T."/>
            <person name="Terashima S."/>
            <person name="Matsuura Y."/>
            <person name="Isowa K."/>
            <person name="Nakayasu C."/>
        </authorList>
    </citation>
    <scope>NUCLEOTIDE SEQUENCE</scope>
</reference>
<dbReference type="EMBL" id="LC506465">
    <property type="protein sequence ID" value="BBO54063.1"/>
    <property type="molecule type" value="Genomic_DNA"/>
</dbReference>
<evidence type="ECO:0000256" key="4">
    <source>
        <dbReference type="ARBA" id="ARBA00022771"/>
    </source>
</evidence>
<dbReference type="Gene3D" id="1.20.120.1750">
    <property type="match status" value="1"/>
</dbReference>
<organism evidence="8">
    <name type="scientific">Abalone asfa-like virus</name>
    <dbReference type="NCBI Taxonomy" id="2839893"/>
    <lineage>
        <taxon>Viruses</taxon>
        <taxon>Varidnaviria</taxon>
        <taxon>Bamfordvirae</taxon>
        <taxon>Nucleocytoviricota</taxon>
        <taxon>Pokkesviricetes</taxon>
        <taxon>Asfuvirales</taxon>
        <taxon>Asfarviridae</taxon>
    </lineage>
</organism>
<dbReference type="GO" id="GO:0004842">
    <property type="term" value="F:ubiquitin-protein transferase activity"/>
    <property type="evidence" value="ECO:0007669"/>
    <property type="project" value="InterPro"/>
</dbReference>
<dbReference type="CDD" id="cd20335">
    <property type="entry name" value="BRcat_RBR"/>
    <property type="match status" value="1"/>
</dbReference>
<evidence type="ECO:0000256" key="1">
    <source>
        <dbReference type="ARBA" id="ARBA00022679"/>
    </source>
</evidence>
<keyword evidence="1" id="KW-0808">Transferase</keyword>
<evidence type="ECO:0000256" key="2">
    <source>
        <dbReference type="ARBA" id="ARBA00022723"/>
    </source>
</evidence>
<feature type="domain" description="RING-type" evidence="7">
    <location>
        <begin position="1"/>
        <end position="286"/>
    </location>
</feature>
<name>A0A5K7XYL3_9VIRU</name>
<evidence type="ECO:0000256" key="5">
    <source>
        <dbReference type="ARBA" id="ARBA00022786"/>
    </source>
</evidence>
<evidence type="ECO:0000256" key="6">
    <source>
        <dbReference type="ARBA" id="ARBA00022833"/>
    </source>
</evidence>
<proteinExistence type="predicted"/>
<keyword evidence="4" id="KW-0863">Zinc-finger</keyword>
<dbReference type="SUPFAM" id="SSF57850">
    <property type="entry name" value="RING/U-box"/>
    <property type="match status" value="1"/>
</dbReference>
<evidence type="ECO:0000313" key="8">
    <source>
        <dbReference type="EMBL" id="BBO54063.1"/>
    </source>
</evidence>
<protein>
    <recommendedName>
        <fullName evidence="7">RING-type domain-containing protein</fullName>
    </recommendedName>
</protein>
<sequence>MPTCPACINPFNKTTRKPIKCPNSACEYEACKACYKTFIKTTQGKRTECMECKAQFTYLFMVKNISGKYVFSEYRDLLANIWFLDEMKRIEYTMFYVPDYKKFYTYNHPFAFTENPEPQPKKKLPRINKYTAKSRNLSKAQELKTNKLPYHKKDDLELIPAKWSDYLKTRKSVVVKKSIPCSTPNCIGAFNPAYPVCPVCNTRSCFKCGRALPQPDEKGEFDHTCDPELIKSLEFLAEKTKPCPNCQSTIYKVEGCDDMFCVACMQGFKWSSGALIRNTNFHNPDLARLRDEGRLRQRSPGDVVCGGVPNVVEEFLKLRNPNPSEHKLISVCKFFTFAINPALQKYRNYALELIDLRLLEPRLQYILKIITEAEYKKIIGTEYMKQEFETILLEIFELIYEEYIYLTLELGDFILKFVKDQNRPRPISDTFHSRQLDPFIVRLYGLLNIYNSFVPPISVAYKTKVPIVKKEKQTLLFEAKLFTQVDLASPLPSLPINDVISI</sequence>
<keyword evidence="5" id="KW-0833">Ubl conjugation pathway</keyword>
<dbReference type="InterPro" id="IPR044066">
    <property type="entry name" value="TRIAD_supradom"/>
</dbReference>
<keyword evidence="3" id="KW-0677">Repeat</keyword>
<keyword evidence="2" id="KW-0479">Metal-binding</keyword>
<evidence type="ECO:0000256" key="3">
    <source>
        <dbReference type="ARBA" id="ARBA00022737"/>
    </source>
</evidence>
<accession>A0A5K7XYL3</accession>